<evidence type="ECO:0000256" key="2">
    <source>
        <dbReference type="SAM" id="MobiDB-lite"/>
    </source>
</evidence>
<organism evidence="4 5">
    <name type="scientific">Calocera cornea HHB12733</name>
    <dbReference type="NCBI Taxonomy" id="1353952"/>
    <lineage>
        <taxon>Eukaryota</taxon>
        <taxon>Fungi</taxon>
        <taxon>Dikarya</taxon>
        <taxon>Basidiomycota</taxon>
        <taxon>Agaricomycotina</taxon>
        <taxon>Dacrymycetes</taxon>
        <taxon>Dacrymycetales</taxon>
        <taxon>Dacrymycetaceae</taxon>
        <taxon>Calocera</taxon>
    </lineage>
</organism>
<dbReference type="GO" id="GO:0004197">
    <property type="term" value="F:cysteine-type endopeptidase activity"/>
    <property type="evidence" value="ECO:0007669"/>
    <property type="project" value="InterPro"/>
</dbReference>
<dbReference type="GO" id="GO:0005737">
    <property type="term" value="C:cytoplasm"/>
    <property type="evidence" value="ECO:0007669"/>
    <property type="project" value="TreeGrafter"/>
</dbReference>
<dbReference type="InterPro" id="IPR050452">
    <property type="entry name" value="Metacaspase"/>
</dbReference>
<gene>
    <name evidence="4" type="ORF">CALCODRAFT_94225</name>
</gene>
<evidence type="ECO:0000256" key="1">
    <source>
        <dbReference type="ARBA" id="ARBA00009005"/>
    </source>
</evidence>
<dbReference type="InParanoid" id="A0A165D7X8"/>
<protein>
    <submittedName>
        <fullName evidence="4">Peptidase C14</fullName>
    </submittedName>
</protein>
<evidence type="ECO:0000313" key="4">
    <source>
        <dbReference type="EMBL" id="KZT52266.1"/>
    </source>
</evidence>
<name>A0A165D7X8_9BASI</name>
<dbReference type="PANTHER" id="PTHR48104:SF30">
    <property type="entry name" value="METACASPASE-1"/>
    <property type="match status" value="1"/>
</dbReference>
<sequence>MPYVEPSPSHWHALLIAIAYQSHPDDRARLDQPHADVHLMRELLTKKGYPPENIVVLSDEKSSPPGAQPTKENILNALSHFYDPVLPPSDPAQSHKFFFYYAGHGAQEFDKTLTEDDWLNECIVPLGSRVLLALGLMEPEPEMYWAGACTGSRPRPLDPGEAGLVHSPPASPTVLVPALLPLPSLASLPSPPTTTSHPTHPSQPNAAHPPRRKLTKPKRRQSSIKFLPSDCPFGMEPVDLPPRTRGGDGSAGAGGVGGAQGMPGAYGAGFPAGGPEQGQGQGQGQLVLPVVTGEHGWINDDTLCDLLCRRLPENCKLIAVFDMCHSGTALDLPKNYTWEDVPWLHLCAYSPFPLSASPRNH</sequence>
<evidence type="ECO:0000259" key="3">
    <source>
        <dbReference type="Pfam" id="PF00656"/>
    </source>
</evidence>
<feature type="compositionally biased region" description="Gly residues" evidence="2">
    <location>
        <begin position="247"/>
        <end position="258"/>
    </location>
</feature>
<dbReference type="OrthoDB" id="3223806at2759"/>
<dbReference type="PANTHER" id="PTHR48104">
    <property type="entry name" value="METACASPASE-4"/>
    <property type="match status" value="1"/>
</dbReference>
<feature type="compositionally biased region" description="Basic residues" evidence="2">
    <location>
        <begin position="209"/>
        <end position="222"/>
    </location>
</feature>
<comment type="similarity">
    <text evidence="1">Belongs to the peptidase C14B family.</text>
</comment>
<feature type="compositionally biased region" description="Low complexity" evidence="2">
    <location>
        <begin position="186"/>
        <end position="202"/>
    </location>
</feature>
<dbReference type="Proteomes" id="UP000076842">
    <property type="component" value="Unassembled WGS sequence"/>
</dbReference>
<feature type="domain" description="Peptidase C14 caspase" evidence="3">
    <location>
        <begin position="12"/>
        <end position="125"/>
    </location>
</feature>
<dbReference type="Pfam" id="PF00656">
    <property type="entry name" value="Peptidase_C14"/>
    <property type="match status" value="1"/>
</dbReference>
<proteinExistence type="inferred from homology"/>
<keyword evidence="5" id="KW-1185">Reference proteome</keyword>
<dbReference type="InterPro" id="IPR011600">
    <property type="entry name" value="Pept_C14_caspase"/>
</dbReference>
<dbReference type="AlphaFoldDB" id="A0A165D7X8"/>
<dbReference type="EMBL" id="KV424072">
    <property type="protein sequence ID" value="KZT52266.1"/>
    <property type="molecule type" value="Genomic_DNA"/>
</dbReference>
<feature type="region of interest" description="Disordered" evidence="2">
    <location>
        <begin position="186"/>
        <end position="258"/>
    </location>
</feature>
<dbReference type="Gene3D" id="3.40.50.12660">
    <property type="match status" value="2"/>
</dbReference>
<reference evidence="4 5" key="1">
    <citation type="journal article" date="2016" name="Mol. Biol. Evol.">
        <title>Comparative Genomics of Early-Diverging Mushroom-Forming Fungi Provides Insights into the Origins of Lignocellulose Decay Capabilities.</title>
        <authorList>
            <person name="Nagy L.G."/>
            <person name="Riley R."/>
            <person name="Tritt A."/>
            <person name="Adam C."/>
            <person name="Daum C."/>
            <person name="Floudas D."/>
            <person name="Sun H."/>
            <person name="Yadav J.S."/>
            <person name="Pangilinan J."/>
            <person name="Larsson K.H."/>
            <person name="Matsuura K."/>
            <person name="Barry K."/>
            <person name="Labutti K."/>
            <person name="Kuo R."/>
            <person name="Ohm R.A."/>
            <person name="Bhattacharya S.S."/>
            <person name="Shirouzu T."/>
            <person name="Yoshinaga Y."/>
            <person name="Martin F.M."/>
            <person name="Grigoriev I.V."/>
            <person name="Hibbett D.S."/>
        </authorList>
    </citation>
    <scope>NUCLEOTIDE SEQUENCE [LARGE SCALE GENOMIC DNA]</scope>
    <source>
        <strain evidence="4 5">HHB12733</strain>
    </source>
</reference>
<evidence type="ECO:0000313" key="5">
    <source>
        <dbReference type="Proteomes" id="UP000076842"/>
    </source>
</evidence>
<dbReference type="GO" id="GO:0006508">
    <property type="term" value="P:proteolysis"/>
    <property type="evidence" value="ECO:0007669"/>
    <property type="project" value="InterPro"/>
</dbReference>
<accession>A0A165D7X8</accession>